<dbReference type="Pfam" id="PF00190">
    <property type="entry name" value="Cupin_1"/>
    <property type="match status" value="1"/>
</dbReference>
<dbReference type="InterPro" id="IPR011051">
    <property type="entry name" value="RmlC_Cupin_sf"/>
</dbReference>
<dbReference type="AlphaFoldDB" id="A0AAN7T4E6"/>
<reference evidence="2 3" key="1">
    <citation type="submission" date="2023-08" db="EMBL/GenBank/DDBJ databases">
        <title>Black Yeasts Isolated from many extreme environments.</title>
        <authorList>
            <person name="Coleine C."/>
            <person name="Stajich J.E."/>
            <person name="Selbmann L."/>
        </authorList>
    </citation>
    <scope>NUCLEOTIDE SEQUENCE [LARGE SCALE GENOMIC DNA]</scope>
    <source>
        <strain evidence="2 3">CCFEE 5910</strain>
    </source>
</reference>
<protein>
    <recommendedName>
        <fullName evidence="1">Cupin type-1 domain-containing protein</fullName>
    </recommendedName>
</protein>
<dbReference type="InterPro" id="IPR014710">
    <property type="entry name" value="RmlC-like_jellyroll"/>
</dbReference>
<dbReference type="InterPro" id="IPR006045">
    <property type="entry name" value="Cupin_1"/>
</dbReference>
<name>A0AAN7T4E6_9EURO</name>
<proteinExistence type="predicted"/>
<dbReference type="SUPFAM" id="SSF51182">
    <property type="entry name" value="RmlC-like cupins"/>
    <property type="match status" value="1"/>
</dbReference>
<dbReference type="Proteomes" id="UP001309876">
    <property type="component" value="Unassembled WGS sequence"/>
</dbReference>
<evidence type="ECO:0000313" key="2">
    <source>
        <dbReference type="EMBL" id="KAK5089075.1"/>
    </source>
</evidence>
<dbReference type="PANTHER" id="PTHR36448">
    <property type="entry name" value="BLR7373 PROTEIN"/>
    <property type="match status" value="1"/>
</dbReference>
<dbReference type="PANTHER" id="PTHR36448:SF3">
    <property type="entry name" value="CUPIN TYPE-2 DOMAIN-CONTAINING PROTEIN"/>
    <property type="match status" value="1"/>
</dbReference>
<keyword evidence="3" id="KW-1185">Reference proteome</keyword>
<dbReference type="InterPro" id="IPR047121">
    <property type="entry name" value="YjiB-like"/>
</dbReference>
<comment type="caution">
    <text evidence="2">The sequence shown here is derived from an EMBL/GenBank/DDBJ whole genome shotgun (WGS) entry which is preliminary data.</text>
</comment>
<organism evidence="2 3">
    <name type="scientific">Lithohypha guttulata</name>
    <dbReference type="NCBI Taxonomy" id="1690604"/>
    <lineage>
        <taxon>Eukaryota</taxon>
        <taxon>Fungi</taxon>
        <taxon>Dikarya</taxon>
        <taxon>Ascomycota</taxon>
        <taxon>Pezizomycotina</taxon>
        <taxon>Eurotiomycetes</taxon>
        <taxon>Chaetothyriomycetidae</taxon>
        <taxon>Chaetothyriales</taxon>
        <taxon>Trichomeriaceae</taxon>
        <taxon>Lithohypha</taxon>
    </lineage>
</organism>
<dbReference type="CDD" id="cd02219">
    <property type="entry name" value="cupin_YjlB-like"/>
    <property type="match status" value="1"/>
</dbReference>
<evidence type="ECO:0000313" key="3">
    <source>
        <dbReference type="Proteomes" id="UP001309876"/>
    </source>
</evidence>
<dbReference type="Gene3D" id="2.60.120.10">
    <property type="entry name" value="Jelly Rolls"/>
    <property type="match status" value="1"/>
</dbReference>
<sequence>MVEVRKYDLPPTPLMPNSKHALLHYPGIFAAPGECDAAKVYDLFLSNGWKTQWIFRYGPTQESHYHSEAHECMVVLTGSATIRFGVGDTSADLEESTHGSGREEGGVELQANAGDVFILPAGTAHKTHDTTPASFALLTPGSGHGIEADDPREALRKIHLDGFTMMGAYPTEQNWDFAKGGEHVGEYERVWSVPKPECDPVLGKAEEGLVGQWL</sequence>
<evidence type="ECO:0000259" key="1">
    <source>
        <dbReference type="Pfam" id="PF00190"/>
    </source>
</evidence>
<accession>A0AAN7T4E6</accession>
<feature type="domain" description="Cupin type-1" evidence="1">
    <location>
        <begin position="64"/>
        <end position="130"/>
    </location>
</feature>
<gene>
    <name evidence="2" type="ORF">LTR05_003299</name>
</gene>
<dbReference type="EMBL" id="JAVRRJ010000002">
    <property type="protein sequence ID" value="KAK5089075.1"/>
    <property type="molecule type" value="Genomic_DNA"/>
</dbReference>